<evidence type="ECO:0000313" key="2">
    <source>
        <dbReference type="WBParaSite" id="RSKR_0000399000.1"/>
    </source>
</evidence>
<dbReference type="Proteomes" id="UP000095286">
    <property type="component" value="Unplaced"/>
</dbReference>
<name>A0AC35TU80_9BILA</name>
<organism evidence="1 2">
    <name type="scientific">Rhabditophanes sp. KR3021</name>
    <dbReference type="NCBI Taxonomy" id="114890"/>
    <lineage>
        <taxon>Eukaryota</taxon>
        <taxon>Metazoa</taxon>
        <taxon>Ecdysozoa</taxon>
        <taxon>Nematoda</taxon>
        <taxon>Chromadorea</taxon>
        <taxon>Rhabditida</taxon>
        <taxon>Tylenchina</taxon>
        <taxon>Panagrolaimomorpha</taxon>
        <taxon>Strongyloidoidea</taxon>
        <taxon>Alloionematidae</taxon>
        <taxon>Rhabditophanes</taxon>
    </lineage>
</organism>
<evidence type="ECO:0000313" key="1">
    <source>
        <dbReference type="Proteomes" id="UP000095286"/>
    </source>
</evidence>
<sequence>MAAINPEPNRLPGTTQPINNNPPVPYVRKRGAETVIFDNATFPVPLKDEEEDLKTLDHTSLANTFIDKWKIGRGGFAVVYKATATFADGVEVAAAFKAEARSKSAHAANVSNIRYESSILYKLTGKGHTAHFPSLFATGEKPHFDYMVMSLLGPNLFEILALVPNEALDISSWTRVMYQVLTAIKGLHDIGIIHLDCKPANFVFGHKDDDLRQIFHLIDFGLSKKFGTKEKPSDKIIYKEEKKGCQFIGTITHCSLFAYSRDTPKTITTSKVGKKFRDKIVAKVISKEKVGPVKGKVAKKKVGQGLFGERASDIERRNQKFMTNQGPNKVIQKTLMNDNKKLQAQLDKMKKFTAGLDDDCTQED</sequence>
<dbReference type="WBParaSite" id="RSKR_0000399000.1">
    <property type="protein sequence ID" value="RSKR_0000399000.1"/>
    <property type="gene ID" value="RSKR_0000399000"/>
</dbReference>
<proteinExistence type="predicted"/>
<accession>A0AC35TU80</accession>
<reference evidence="2" key="1">
    <citation type="submission" date="2016-11" db="UniProtKB">
        <authorList>
            <consortium name="WormBaseParasite"/>
        </authorList>
    </citation>
    <scope>IDENTIFICATION</scope>
    <source>
        <strain evidence="2">KR3021</strain>
    </source>
</reference>
<protein>
    <submittedName>
        <fullName evidence="2">Protein kinase domain-containing protein</fullName>
    </submittedName>
</protein>